<reference evidence="2 3" key="1">
    <citation type="submission" date="2019-12" db="EMBL/GenBank/DDBJ databases">
        <authorList>
            <person name="Alioto T."/>
            <person name="Alioto T."/>
            <person name="Gomez Garrido J."/>
        </authorList>
    </citation>
    <scope>NUCLEOTIDE SEQUENCE [LARGE SCALE GENOMIC DNA]</scope>
</reference>
<accession>A0A8S0TGU3</accession>
<comment type="caution">
    <text evidence="2">The sequence shown here is derived from an EMBL/GenBank/DDBJ whole genome shotgun (WGS) entry which is preliminary data.</text>
</comment>
<dbReference type="AlphaFoldDB" id="A0A8S0TGU3"/>
<proteinExistence type="predicted"/>
<dbReference type="Proteomes" id="UP000594638">
    <property type="component" value="Unassembled WGS sequence"/>
</dbReference>
<dbReference type="Gramene" id="OE9A001921T1">
    <property type="protein sequence ID" value="OE9A001921C1"/>
    <property type="gene ID" value="OE9A001921"/>
</dbReference>
<feature type="region of interest" description="Disordered" evidence="1">
    <location>
        <begin position="107"/>
        <end position="156"/>
    </location>
</feature>
<evidence type="ECO:0000313" key="3">
    <source>
        <dbReference type="Proteomes" id="UP000594638"/>
    </source>
</evidence>
<feature type="compositionally biased region" description="Basic and acidic residues" evidence="1">
    <location>
        <begin position="107"/>
        <end position="126"/>
    </location>
</feature>
<evidence type="ECO:0000313" key="2">
    <source>
        <dbReference type="EMBL" id="CAA3004997.1"/>
    </source>
</evidence>
<dbReference type="EMBL" id="CACTIH010007242">
    <property type="protein sequence ID" value="CAA3004997.1"/>
    <property type="molecule type" value="Genomic_DNA"/>
</dbReference>
<gene>
    <name evidence="2" type="ORF">OLEA9_A001921</name>
</gene>
<sequence>MIPHLVAYTMDPYVSSMGDNVHFSTSNAPFSMTQALARKNTQWNPHVKQIFIVACETQKHKRLRELLNSTCVKYIDAASNEWWERKIKENKDYREFRDKDCRQVYNYKDTHPLDEEGSRSSDEGERTNPAVSSMDVLRPRSGNKCTSGSKNKKDKRAKISALDLSNSVIRATSTSGKVAAKINSLVGVDVPDVNTLMKELLLTDRLNKKTDMYF</sequence>
<evidence type="ECO:0000256" key="1">
    <source>
        <dbReference type="SAM" id="MobiDB-lite"/>
    </source>
</evidence>
<name>A0A8S0TGU3_OLEEU</name>
<protein>
    <submittedName>
        <fullName evidence="2">Uncharacterized protein</fullName>
    </submittedName>
</protein>
<keyword evidence="3" id="KW-1185">Reference proteome</keyword>
<organism evidence="2 3">
    <name type="scientific">Olea europaea subsp. europaea</name>
    <dbReference type="NCBI Taxonomy" id="158383"/>
    <lineage>
        <taxon>Eukaryota</taxon>
        <taxon>Viridiplantae</taxon>
        <taxon>Streptophyta</taxon>
        <taxon>Embryophyta</taxon>
        <taxon>Tracheophyta</taxon>
        <taxon>Spermatophyta</taxon>
        <taxon>Magnoliopsida</taxon>
        <taxon>eudicotyledons</taxon>
        <taxon>Gunneridae</taxon>
        <taxon>Pentapetalae</taxon>
        <taxon>asterids</taxon>
        <taxon>lamiids</taxon>
        <taxon>Lamiales</taxon>
        <taxon>Oleaceae</taxon>
        <taxon>Oleeae</taxon>
        <taxon>Olea</taxon>
    </lineage>
</organism>